<sequence length="498" mass="53066">MANTASGANGSTGAYSLLPSVANNMPPAIPEARPGMTEDEIALYDRQIRLWGMRAQEKIRSANVLLVTVRGLGNEIAKNLVLAGIGSLTIADHNNVTEEDLGSQFLLATPSAGDVVPTDATPEQRQAADRAAAAAVVGTNRAAAVSQQLSAMNPRVKIVAEQRDVSTQPASYFEQFSLVIVTDRNPAVLNYINTATRLQNRPFYAASSYGFYGFIFADLIEHDFMITRTRGNIASKPGEKETRTRTVIDVKVEEEGAADIKETITKREVYSTWYLASDSSPLPESIRTVPRRLRKVTPLLPCLRALWTFQENHPGPEGHRVPSSDNATDRAEFIRLVNEQQEFLGTPPVAADKIREFLQSVESMREISPVATVLGGQLAQDVINTIGHTQQPIQNLLVFDGTTMQSSVYAMHPEIHLGTAQLATAPNTTAPESASEATGGAGGSMNATADRIMAAGIASAAALQAGNAADAAAAVTAVPATTIADTAMPPPPLPQASQ</sequence>
<keyword evidence="3" id="KW-1185">Reference proteome</keyword>
<organism evidence="2 3">
    <name type="scientific">Sporothrix bragantina</name>
    <dbReference type="NCBI Taxonomy" id="671064"/>
    <lineage>
        <taxon>Eukaryota</taxon>
        <taxon>Fungi</taxon>
        <taxon>Dikarya</taxon>
        <taxon>Ascomycota</taxon>
        <taxon>Pezizomycotina</taxon>
        <taxon>Sordariomycetes</taxon>
        <taxon>Sordariomycetidae</taxon>
        <taxon>Ophiostomatales</taxon>
        <taxon>Ophiostomataceae</taxon>
        <taxon>Sporothrix</taxon>
    </lineage>
</organism>
<feature type="domain" description="THIF-type NAD/FAD binding fold" evidence="1">
    <location>
        <begin position="134"/>
        <end position="409"/>
    </location>
</feature>
<evidence type="ECO:0000313" key="3">
    <source>
        <dbReference type="Proteomes" id="UP001642406"/>
    </source>
</evidence>
<dbReference type="Proteomes" id="UP001642406">
    <property type="component" value="Unassembled WGS sequence"/>
</dbReference>
<proteinExistence type="predicted"/>
<name>A0ABP0B3E7_9PEZI</name>
<comment type="caution">
    <text evidence="2">The sequence shown here is derived from an EMBL/GenBank/DDBJ whole genome shotgun (WGS) entry which is preliminary data.</text>
</comment>
<protein>
    <submittedName>
        <fullName evidence="2">E1 ubiquitin-activating protein aos1</fullName>
        <ecNumber evidence="2">6.2.1.45</ecNumber>
    </submittedName>
</protein>
<dbReference type="InterPro" id="IPR000594">
    <property type="entry name" value="ThiF_NAD_FAD-bd"/>
</dbReference>
<evidence type="ECO:0000313" key="2">
    <source>
        <dbReference type="EMBL" id="CAK7214084.1"/>
    </source>
</evidence>
<keyword evidence="2" id="KW-0436">Ligase</keyword>
<dbReference type="EMBL" id="CAWUHC010000011">
    <property type="protein sequence ID" value="CAK7214084.1"/>
    <property type="molecule type" value="Genomic_DNA"/>
</dbReference>
<accession>A0ABP0B3E7</accession>
<feature type="domain" description="THIF-type NAD/FAD binding fold" evidence="1">
    <location>
        <begin position="44"/>
        <end position="112"/>
    </location>
</feature>
<dbReference type="PANTHER" id="PTHR10953:SF162">
    <property type="entry name" value="SUMO-ACTIVATING ENZYME SUBUNIT 1"/>
    <property type="match status" value="1"/>
</dbReference>
<dbReference type="SUPFAM" id="SSF69572">
    <property type="entry name" value="Activating enzymes of the ubiquitin-like proteins"/>
    <property type="match status" value="1"/>
</dbReference>
<dbReference type="GO" id="GO:0004839">
    <property type="term" value="F:ubiquitin activating enzyme activity"/>
    <property type="evidence" value="ECO:0007669"/>
    <property type="project" value="UniProtKB-EC"/>
</dbReference>
<reference evidence="2 3" key="1">
    <citation type="submission" date="2024-01" db="EMBL/GenBank/DDBJ databases">
        <authorList>
            <person name="Allen C."/>
            <person name="Tagirdzhanova G."/>
        </authorList>
    </citation>
    <scope>NUCLEOTIDE SEQUENCE [LARGE SCALE GENOMIC DNA]</scope>
</reference>
<dbReference type="PANTHER" id="PTHR10953">
    <property type="entry name" value="UBIQUITIN-ACTIVATING ENZYME E1"/>
    <property type="match status" value="1"/>
</dbReference>
<evidence type="ECO:0000259" key="1">
    <source>
        <dbReference type="Pfam" id="PF00899"/>
    </source>
</evidence>
<gene>
    <name evidence="2" type="primary">AOS1</name>
    <name evidence="2" type="ORF">SBRCBS47491_002024</name>
</gene>
<dbReference type="Gene3D" id="3.40.50.720">
    <property type="entry name" value="NAD(P)-binding Rossmann-like Domain"/>
    <property type="match status" value="1"/>
</dbReference>
<dbReference type="InterPro" id="IPR045886">
    <property type="entry name" value="ThiF/MoeB/HesA"/>
</dbReference>
<dbReference type="Pfam" id="PF00899">
    <property type="entry name" value="ThiF"/>
    <property type="match status" value="2"/>
</dbReference>
<dbReference type="EC" id="6.2.1.45" evidence="2"/>
<dbReference type="InterPro" id="IPR035985">
    <property type="entry name" value="Ubiquitin-activating_enz"/>
</dbReference>